<accession>A0A1J4JYP6</accession>
<dbReference type="RefSeq" id="XP_068356954.1">
    <property type="nucleotide sequence ID" value="XM_068490140.1"/>
</dbReference>
<name>A0A1J4JYP6_9EUKA</name>
<evidence type="ECO:0000313" key="1">
    <source>
        <dbReference type="EMBL" id="OHT03818.1"/>
    </source>
</evidence>
<comment type="caution">
    <text evidence="1">The sequence shown here is derived from an EMBL/GenBank/DDBJ whole genome shotgun (WGS) entry which is preliminary data.</text>
</comment>
<sequence length="613" mass="70484">MICLNALNTYSIEYFISLLNNVSFHFFGKNSMIICLFLFKFGYTADSSEITLTVFNEWSRDGTDFIGLTNVSDTYTFWHTGIQDYSIMPAGFLLLTNPGDIYKVSVDIKASKCGNNGISLSVATVDSDNNVISWLFNVVTYSNISNNYEKLMIEKIIIPYGVYRIIPRFTGTGSTNFVFKNFKIERSGEIPYNINKTEYSVESNKINFTYNTVGLNFSVYDKRSDRLWMSKTTSYSGLTLIQVNDSYSNRLDLKFSYKSQYTCNANFVLTQDDELEFNISCPTLNLNIDFYYPPGIIPSSNDRIILPINEGFTFMANDFSHGISSLITYGGHGLCMSFMGIYDDSDYLIKKSGIMMIINTPNDFNVYLENENNCQILTPVWKPELGAFGYTRSIRYVFFDQAKHVEMCKRYREYANQTGLLVPFKEKQKLYPDVQFDKLIGAANIWIFGSHRMDEIYEELQSMGVDRILASQGTTSDMINKINNMSNTLTSRYDIYNGILDPAIAQWTSATGTPDELSLEAWPEDIMWKDSQGNYHYDWSTANLSNSSQMIDMAVICDKKTVRYCRETLEKELPQNKYTCRFIDTVTASPWRECYHPNHTIARSQSRYYKMEL</sequence>
<gene>
    <name evidence="1" type="ORF">TRFO_01515</name>
</gene>
<dbReference type="GeneID" id="94824844"/>
<dbReference type="Proteomes" id="UP000179807">
    <property type="component" value="Unassembled WGS sequence"/>
</dbReference>
<dbReference type="VEuPathDB" id="TrichDB:TRFO_01515"/>
<protein>
    <submittedName>
        <fullName evidence="1">Uncharacterized protein</fullName>
    </submittedName>
</protein>
<dbReference type="EMBL" id="MLAK01000815">
    <property type="protein sequence ID" value="OHT03818.1"/>
    <property type="molecule type" value="Genomic_DNA"/>
</dbReference>
<proteinExistence type="predicted"/>
<reference evidence="1" key="1">
    <citation type="submission" date="2016-10" db="EMBL/GenBank/DDBJ databases">
        <authorList>
            <person name="Benchimol M."/>
            <person name="Almeida L.G."/>
            <person name="Vasconcelos A.T."/>
            <person name="Perreira-Neves A."/>
            <person name="Rosa I.A."/>
            <person name="Tasca T."/>
            <person name="Bogo M.R."/>
            <person name="de Souza W."/>
        </authorList>
    </citation>
    <scope>NUCLEOTIDE SEQUENCE [LARGE SCALE GENOMIC DNA]</scope>
    <source>
        <strain evidence="1">K</strain>
    </source>
</reference>
<evidence type="ECO:0000313" key="2">
    <source>
        <dbReference type="Proteomes" id="UP000179807"/>
    </source>
</evidence>
<dbReference type="AlphaFoldDB" id="A0A1J4JYP6"/>
<organism evidence="1 2">
    <name type="scientific">Tritrichomonas foetus</name>
    <dbReference type="NCBI Taxonomy" id="1144522"/>
    <lineage>
        <taxon>Eukaryota</taxon>
        <taxon>Metamonada</taxon>
        <taxon>Parabasalia</taxon>
        <taxon>Tritrichomonadida</taxon>
        <taxon>Tritrichomonadidae</taxon>
        <taxon>Tritrichomonas</taxon>
    </lineage>
</organism>
<keyword evidence="2" id="KW-1185">Reference proteome</keyword>